<organism evidence="3 4">
    <name type="scientific">Mangrovibacter phragmitis</name>
    <dbReference type="NCBI Taxonomy" id="1691903"/>
    <lineage>
        <taxon>Bacteria</taxon>
        <taxon>Pseudomonadati</taxon>
        <taxon>Pseudomonadota</taxon>
        <taxon>Gammaproteobacteria</taxon>
        <taxon>Enterobacterales</taxon>
        <taxon>Enterobacteriaceae</taxon>
        <taxon>Mangrovibacter</taxon>
    </lineage>
</organism>
<dbReference type="AlphaFoldDB" id="A0A1B7L1V3"/>
<dbReference type="Pfam" id="PF00326">
    <property type="entry name" value="Peptidase_S9"/>
    <property type="match status" value="1"/>
</dbReference>
<dbReference type="GO" id="GO:0008236">
    <property type="term" value="F:serine-type peptidase activity"/>
    <property type="evidence" value="ECO:0007669"/>
    <property type="project" value="InterPro"/>
</dbReference>
<dbReference type="NCBIfam" id="NF007857">
    <property type="entry name" value="PRK10566.1"/>
    <property type="match status" value="1"/>
</dbReference>
<accession>A0A1B7L1V3</accession>
<evidence type="ECO:0000259" key="2">
    <source>
        <dbReference type="Pfam" id="PF00326"/>
    </source>
</evidence>
<gene>
    <name evidence="3" type="ORF">A9B99_08535</name>
</gene>
<proteinExistence type="predicted"/>
<dbReference type="GO" id="GO:0052689">
    <property type="term" value="F:carboxylic ester hydrolase activity"/>
    <property type="evidence" value="ECO:0007669"/>
    <property type="project" value="UniProtKB-ARBA"/>
</dbReference>
<evidence type="ECO:0000256" key="1">
    <source>
        <dbReference type="ARBA" id="ARBA00022801"/>
    </source>
</evidence>
<reference evidence="4" key="1">
    <citation type="submission" date="2016-05" db="EMBL/GenBank/DDBJ databases">
        <authorList>
            <person name="Behera P."/>
            <person name="Vaishampayan P."/>
            <person name="Singh N."/>
            <person name="Raina V."/>
            <person name="Suar M."/>
            <person name="Pattnaik A."/>
            <person name="Rastogi G."/>
        </authorList>
    </citation>
    <scope>NUCLEOTIDE SEQUENCE [LARGE SCALE GENOMIC DNA]</scope>
    <source>
        <strain evidence="4">MP23</strain>
    </source>
</reference>
<dbReference type="GO" id="GO:0006508">
    <property type="term" value="P:proteolysis"/>
    <property type="evidence" value="ECO:0007669"/>
    <property type="project" value="InterPro"/>
</dbReference>
<evidence type="ECO:0000313" key="3">
    <source>
        <dbReference type="EMBL" id="OAT76354.1"/>
    </source>
</evidence>
<dbReference type="SUPFAM" id="SSF53474">
    <property type="entry name" value="alpha/beta-Hydrolases"/>
    <property type="match status" value="1"/>
</dbReference>
<dbReference type="InterPro" id="IPR001375">
    <property type="entry name" value="Peptidase_S9_cat"/>
</dbReference>
<dbReference type="EMBL" id="LYRP01000022">
    <property type="protein sequence ID" value="OAT76354.1"/>
    <property type="molecule type" value="Genomic_DNA"/>
</dbReference>
<dbReference type="STRING" id="1691903.A9B99_08535"/>
<sequence>MTEIETTNLAGFEVLHATPAGKSHQPLPTIIFWHGYTSSKLVYSYFAVALAQAGFRVIMPDAPEHGARFHGDEARRLQHFWQILYGNIQEYPLLRDAINDKKWLAEGRLGIAGASMGAMTALAVAGHYPEVRCTASLMGSGFYHALSQSLFPPPAHRDAVLAPLADYEVTQCLELLARRPLMLWHGEDDDLVPVAESKRLWQLLQQQHLDSNVVCYWESGVKHRITPYALDSTCAFFSQSL</sequence>
<protein>
    <submittedName>
        <fullName evidence="3">Esterase</fullName>
    </submittedName>
</protein>
<name>A0A1B7L1V3_9ENTR</name>
<dbReference type="InterPro" id="IPR029058">
    <property type="entry name" value="AB_hydrolase_fold"/>
</dbReference>
<evidence type="ECO:0000313" key="4">
    <source>
        <dbReference type="Proteomes" id="UP000078225"/>
    </source>
</evidence>
<dbReference type="InterPro" id="IPR050261">
    <property type="entry name" value="FrsA_esterase"/>
</dbReference>
<dbReference type="OrthoDB" id="31158at2"/>
<dbReference type="PANTHER" id="PTHR22946:SF9">
    <property type="entry name" value="POLYKETIDE TRANSFERASE AF380"/>
    <property type="match status" value="1"/>
</dbReference>
<dbReference type="PANTHER" id="PTHR22946">
    <property type="entry name" value="DIENELACTONE HYDROLASE DOMAIN-CONTAINING PROTEIN-RELATED"/>
    <property type="match status" value="1"/>
</dbReference>
<keyword evidence="4" id="KW-1185">Reference proteome</keyword>
<feature type="domain" description="Peptidase S9 prolyl oligopeptidase catalytic" evidence="2">
    <location>
        <begin position="95"/>
        <end position="237"/>
    </location>
</feature>
<dbReference type="Gene3D" id="3.40.50.1820">
    <property type="entry name" value="alpha/beta hydrolase"/>
    <property type="match status" value="1"/>
</dbReference>
<comment type="caution">
    <text evidence="3">The sequence shown here is derived from an EMBL/GenBank/DDBJ whole genome shotgun (WGS) entry which is preliminary data.</text>
</comment>
<keyword evidence="1" id="KW-0378">Hydrolase</keyword>
<dbReference type="Proteomes" id="UP000078225">
    <property type="component" value="Unassembled WGS sequence"/>
</dbReference>
<dbReference type="RefSeq" id="WP_064598270.1">
    <property type="nucleotide sequence ID" value="NZ_JBDJAE010000018.1"/>
</dbReference>